<reference evidence="2" key="1">
    <citation type="submission" date="2020-07" db="EMBL/GenBank/DDBJ databases">
        <title>Huge and variable diversity of episymbiotic CPR bacteria and DPANN archaea in groundwater ecosystems.</title>
        <authorList>
            <person name="He C.Y."/>
            <person name="Keren R."/>
            <person name="Whittaker M."/>
            <person name="Farag I.F."/>
            <person name="Doudna J."/>
            <person name="Cate J.H.D."/>
            <person name="Banfield J.F."/>
        </authorList>
    </citation>
    <scope>NUCLEOTIDE SEQUENCE</scope>
    <source>
        <strain evidence="2">NC_groundwater_17_Pr7_B-0.1um_64_12</strain>
    </source>
</reference>
<feature type="transmembrane region" description="Helical" evidence="1">
    <location>
        <begin position="159"/>
        <end position="178"/>
    </location>
</feature>
<evidence type="ECO:0000256" key="1">
    <source>
        <dbReference type="SAM" id="Phobius"/>
    </source>
</evidence>
<organism evidence="2 3">
    <name type="scientific">Fimbriimonas ginsengisoli</name>
    <dbReference type="NCBI Taxonomy" id="1005039"/>
    <lineage>
        <taxon>Bacteria</taxon>
        <taxon>Bacillati</taxon>
        <taxon>Armatimonadota</taxon>
        <taxon>Fimbriimonadia</taxon>
        <taxon>Fimbriimonadales</taxon>
        <taxon>Fimbriimonadaceae</taxon>
        <taxon>Fimbriimonas</taxon>
    </lineage>
</organism>
<name>A0A931PVJ4_FIMGI</name>
<keyword evidence="1" id="KW-0472">Membrane</keyword>
<accession>A0A931PVJ4</accession>
<sequence length="195" mass="21154">MFRKSRTGMVDEELGRADDDLYLPEGDSVPEGPPPSHLVEAGTIAAVLLALFAADRAIELASHERSRLVLKSVKGIVLYDLRPALAILAILFFVLLLLAPRFSRIVAPPGPWRMVRLVIGSIGLWLILGAVIPAVLAFQGKPPIGSLAPLADLVEPETAAWWPLSMGVVLLVIARWTAYLRLRPVEEPGGDQGWT</sequence>
<dbReference type="Proteomes" id="UP000727962">
    <property type="component" value="Unassembled WGS sequence"/>
</dbReference>
<keyword evidence="1" id="KW-0812">Transmembrane</keyword>
<dbReference type="AlphaFoldDB" id="A0A931PVJ4"/>
<feature type="transmembrane region" description="Helical" evidence="1">
    <location>
        <begin position="84"/>
        <end position="102"/>
    </location>
</feature>
<dbReference type="EMBL" id="JACOSL010000004">
    <property type="protein sequence ID" value="MBI1755641.1"/>
    <property type="molecule type" value="Genomic_DNA"/>
</dbReference>
<evidence type="ECO:0000313" key="3">
    <source>
        <dbReference type="Proteomes" id="UP000727962"/>
    </source>
</evidence>
<evidence type="ECO:0000313" key="2">
    <source>
        <dbReference type="EMBL" id="MBI1755641.1"/>
    </source>
</evidence>
<gene>
    <name evidence="2" type="ORF">HYR64_00860</name>
</gene>
<feature type="transmembrane region" description="Helical" evidence="1">
    <location>
        <begin position="114"/>
        <end position="139"/>
    </location>
</feature>
<keyword evidence="1" id="KW-1133">Transmembrane helix</keyword>
<proteinExistence type="predicted"/>
<comment type="caution">
    <text evidence="2">The sequence shown here is derived from an EMBL/GenBank/DDBJ whole genome shotgun (WGS) entry which is preliminary data.</text>
</comment>
<protein>
    <submittedName>
        <fullName evidence="2">Uncharacterized protein</fullName>
    </submittedName>
</protein>